<organism evidence="1 2">
    <name type="scientific">Thamnidium elegans</name>
    <dbReference type="NCBI Taxonomy" id="101142"/>
    <lineage>
        <taxon>Eukaryota</taxon>
        <taxon>Fungi</taxon>
        <taxon>Fungi incertae sedis</taxon>
        <taxon>Mucoromycota</taxon>
        <taxon>Mucoromycotina</taxon>
        <taxon>Mucoromycetes</taxon>
        <taxon>Mucorales</taxon>
        <taxon>Mucorineae</taxon>
        <taxon>Mucoraceae</taxon>
        <taxon>Thamnidium</taxon>
    </lineage>
</organism>
<keyword evidence="2" id="KW-1185">Reference proteome</keyword>
<evidence type="ECO:0000313" key="1">
    <source>
        <dbReference type="EMBL" id="KAG2228436.1"/>
    </source>
</evidence>
<evidence type="ECO:0008006" key="3">
    <source>
        <dbReference type="Google" id="ProtNLM"/>
    </source>
</evidence>
<sequence>MVSFHDIMKTYRWEVRFLSFVFGIAEANAFSCYKIWGNNAEGILHSDFKCRLAQSLLKKVKDFGNYEEAGPINTRSRTSGEAHRYVVLAQYPERKRLVVTQQPQLGIAYYPGS</sequence>
<gene>
    <name evidence="1" type="ORF">INT48_003364</name>
</gene>
<proteinExistence type="predicted"/>
<dbReference type="AlphaFoldDB" id="A0A8H7SHP5"/>
<name>A0A8H7SHP5_9FUNG</name>
<protein>
    <recommendedName>
        <fullName evidence="3">PiggyBac transposable element-derived protein domain-containing protein</fullName>
    </recommendedName>
</protein>
<dbReference type="EMBL" id="JAEPRE010000475">
    <property type="protein sequence ID" value="KAG2228436.1"/>
    <property type="molecule type" value="Genomic_DNA"/>
</dbReference>
<reference evidence="1" key="1">
    <citation type="submission" date="2021-01" db="EMBL/GenBank/DDBJ databases">
        <title>Metabolic potential, ecology and presence of endohyphal bacteria is reflected in genomic diversity of Mucoromycotina.</title>
        <authorList>
            <person name="Muszewska A."/>
            <person name="Okrasinska A."/>
            <person name="Steczkiewicz K."/>
            <person name="Drgas O."/>
            <person name="Orlowska M."/>
            <person name="Perlinska-Lenart U."/>
            <person name="Aleksandrzak-Piekarczyk T."/>
            <person name="Szatraj K."/>
            <person name="Zielenkiewicz U."/>
            <person name="Pilsyk S."/>
            <person name="Malc E."/>
            <person name="Mieczkowski P."/>
            <person name="Kruszewska J.S."/>
            <person name="Biernat P."/>
            <person name="Pawlowska J."/>
        </authorList>
    </citation>
    <scope>NUCLEOTIDE SEQUENCE</scope>
    <source>
        <strain evidence="1">WA0000018081</strain>
    </source>
</reference>
<comment type="caution">
    <text evidence="1">The sequence shown here is derived from an EMBL/GenBank/DDBJ whole genome shotgun (WGS) entry which is preliminary data.</text>
</comment>
<accession>A0A8H7SHP5</accession>
<dbReference type="Proteomes" id="UP000613177">
    <property type="component" value="Unassembled WGS sequence"/>
</dbReference>
<evidence type="ECO:0000313" key="2">
    <source>
        <dbReference type="Proteomes" id="UP000613177"/>
    </source>
</evidence>